<organism evidence="5 6">
    <name type="scientific">Humisphaera borealis</name>
    <dbReference type="NCBI Taxonomy" id="2807512"/>
    <lineage>
        <taxon>Bacteria</taxon>
        <taxon>Pseudomonadati</taxon>
        <taxon>Planctomycetota</taxon>
        <taxon>Phycisphaerae</taxon>
        <taxon>Tepidisphaerales</taxon>
        <taxon>Tepidisphaeraceae</taxon>
        <taxon>Humisphaera</taxon>
    </lineage>
</organism>
<dbReference type="GO" id="GO:0016887">
    <property type="term" value="F:ATP hydrolysis activity"/>
    <property type="evidence" value="ECO:0007669"/>
    <property type="project" value="InterPro"/>
</dbReference>
<evidence type="ECO:0000256" key="1">
    <source>
        <dbReference type="ARBA" id="ARBA00022448"/>
    </source>
</evidence>
<dbReference type="InterPro" id="IPR003593">
    <property type="entry name" value="AAA+_ATPase"/>
</dbReference>
<dbReference type="SUPFAM" id="SSF52540">
    <property type="entry name" value="P-loop containing nucleoside triphosphate hydrolases"/>
    <property type="match status" value="1"/>
</dbReference>
<dbReference type="Gene3D" id="3.40.50.300">
    <property type="entry name" value="P-loop containing nucleotide triphosphate hydrolases"/>
    <property type="match status" value="1"/>
</dbReference>
<keyword evidence="3 5" id="KW-0067">ATP-binding</keyword>
<dbReference type="InterPro" id="IPR008995">
    <property type="entry name" value="Mo/tungstate-bd_C_term_dom"/>
</dbReference>
<keyword evidence="2" id="KW-0547">Nucleotide-binding</keyword>
<dbReference type="PROSITE" id="PS00211">
    <property type="entry name" value="ABC_TRANSPORTER_1"/>
    <property type="match status" value="1"/>
</dbReference>
<dbReference type="Pfam" id="PF00005">
    <property type="entry name" value="ABC_tran"/>
    <property type="match status" value="1"/>
</dbReference>
<dbReference type="PROSITE" id="PS50893">
    <property type="entry name" value="ABC_TRANSPORTER_2"/>
    <property type="match status" value="1"/>
</dbReference>
<evidence type="ECO:0000256" key="3">
    <source>
        <dbReference type="ARBA" id="ARBA00022840"/>
    </source>
</evidence>
<dbReference type="FunFam" id="3.40.50.300:FF:000133">
    <property type="entry name" value="Spermidine/putrescine import ATP-binding protein PotA"/>
    <property type="match status" value="1"/>
</dbReference>
<evidence type="ECO:0000313" key="5">
    <source>
        <dbReference type="EMBL" id="QOV87434.1"/>
    </source>
</evidence>
<keyword evidence="1" id="KW-0813">Transport</keyword>
<dbReference type="SMART" id="SM00382">
    <property type="entry name" value="AAA"/>
    <property type="match status" value="1"/>
</dbReference>
<dbReference type="SUPFAM" id="SSF50331">
    <property type="entry name" value="MOP-like"/>
    <property type="match status" value="1"/>
</dbReference>
<feature type="domain" description="ABC transporter" evidence="4">
    <location>
        <begin position="7"/>
        <end position="247"/>
    </location>
</feature>
<proteinExistence type="predicted"/>
<dbReference type="Pfam" id="PF08402">
    <property type="entry name" value="TOBE_2"/>
    <property type="match status" value="1"/>
</dbReference>
<dbReference type="InterPro" id="IPR013611">
    <property type="entry name" value="Transp-assoc_OB_typ2"/>
</dbReference>
<dbReference type="GO" id="GO:0043190">
    <property type="term" value="C:ATP-binding cassette (ABC) transporter complex"/>
    <property type="evidence" value="ECO:0007669"/>
    <property type="project" value="InterPro"/>
</dbReference>
<gene>
    <name evidence="5" type="ORF">IPV69_14155</name>
</gene>
<protein>
    <submittedName>
        <fullName evidence="5">ABC transporter ATP-binding protein</fullName>
    </submittedName>
</protein>
<evidence type="ECO:0000256" key="2">
    <source>
        <dbReference type="ARBA" id="ARBA00022741"/>
    </source>
</evidence>
<dbReference type="GO" id="GO:0005524">
    <property type="term" value="F:ATP binding"/>
    <property type="evidence" value="ECO:0007669"/>
    <property type="project" value="UniProtKB-KW"/>
</dbReference>
<dbReference type="EMBL" id="CP063458">
    <property type="protein sequence ID" value="QOV87434.1"/>
    <property type="molecule type" value="Genomic_DNA"/>
</dbReference>
<dbReference type="InterPro" id="IPR027417">
    <property type="entry name" value="P-loop_NTPase"/>
</dbReference>
<dbReference type="InterPro" id="IPR003439">
    <property type="entry name" value="ABC_transporter-like_ATP-bd"/>
</dbReference>
<dbReference type="Proteomes" id="UP000593765">
    <property type="component" value="Chromosome"/>
</dbReference>
<dbReference type="InterPro" id="IPR050093">
    <property type="entry name" value="ABC_SmlMolc_Importer"/>
</dbReference>
<dbReference type="GO" id="GO:0022857">
    <property type="term" value="F:transmembrane transporter activity"/>
    <property type="evidence" value="ECO:0007669"/>
    <property type="project" value="InterPro"/>
</dbReference>
<accession>A0A7M2WQA5</accession>
<evidence type="ECO:0000313" key="6">
    <source>
        <dbReference type="Proteomes" id="UP000593765"/>
    </source>
</evidence>
<evidence type="ECO:0000259" key="4">
    <source>
        <dbReference type="PROSITE" id="PS50893"/>
    </source>
</evidence>
<sequence length="348" mass="38348">MTSTPRVQILNVRKQFAATAGRTSSERDNVAVNDVSLDIAAGEFFSLLGPSGCGKTTLLRILAGFETPDAGKIMIDGVDMTNVPPNRRPTNLVFQHYALFPHLSVEKNVAFGLGYQKIRGDEARQRVAAALEQVQLIGFENRKPHQLSGGQKQRVALARALVLRPKVLLLDEPLSALDQKLRREMQVELKHLQRSLGITFVFVTHDQEEALVMSDRIAVMNAGRLEQVGPSAEVFERPRTEFVARFMGAANFFNGGARRFIVRPEKLSLRPADASVNGQLVSRPVTVVERLYQGLSTTWTVREAGGGVLSVYEQNSAATQQGSLVSEGQPALLCWDRCHEVEMEAKGE</sequence>
<dbReference type="InterPro" id="IPR017871">
    <property type="entry name" value="ABC_transporter-like_CS"/>
</dbReference>
<dbReference type="AlphaFoldDB" id="A0A7M2WQA5"/>
<keyword evidence="6" id="KW-1185">Reference proteome</keyword>
<dbReference type="PANTHER" id="PTHR42781">
    <property type="entry name" value="SPERMIDINE/PUTRESCINE IMPORT ATP-BINDING PROTEIN POTA"/>
    <property type="match status" value="1"/>
</dbReference>
<name>A0A7M2WQA5_9BACT</name>
<reference evidence="5 6" key="1">
    <citation type="submission" date="2020-10" db="EMBL/GenBank/DDBJ databases">
        <title>Wide distribution of Phycisphaera-like planctomycetes from WD2101 soil group in peatlands and genome analysis of the first cultivated representative.</title>
        <authorList>
            <person name="Dedysh S.N."/>
            <person name="Beletsky A.V."/>
            <person name="Ivanova A."/>
            <person name="Kulichevskaya I.S."/>
            <person name="Suzina N.E."/>
            <person name="Philippov D.A."/>
            <person name="Rakitin A.L."/>
            <person name="Mardanov A.V."/>
            <person name="Ravin N.V."/>
        </authorList>
    </citation>
    <scope>NUCLEOTIDE SEQUENCE [LARGE SCALE GENOMIC DNA]</scope>
    <source>
        <strain evidence="5 6">M1803</strain>
    </source>
</reference>
<dbReference type="PANTHER" id="PTHR42781:SF4">
    <property type="entry name" value="SPERMIDINE_PUTRESCINE IMPORT ATP-BINDING PROTEIN POTA"/>
    <property type="match status" value="1"/>
</dbReference>
<dbReference type="KEGG" id="hbs:IPV69_14155"/>
<dbReference type="RefSeq" id="WP_206290334.1">
    <property type="nucleotide sequence ID" value="NZ_CP063458.1"/>
</dbReference>
<dbReference type="GO" id="GO:0015847">
    <property type="term" value="P:putrescine transport"/>
    <property type="evidence" value="ECO:0007669"/>
    <property type="project" value="UniProtKB-ARBA"/>
</dbReference>